<proteinExistence type="predicted"/>
<dbReference type="Proteomes" id="UP001295444">
    <property type="component" value="Chromosome 11"/>
</dbReference>
<evidence type="ECO:0000313" key="3">
    <source>
        <dbReference type="Proteomes" id="UP001295444"/>
    </source>
</evidence>
<sequence length="90" mass="10286">MAERMAGEKRCTPKMVEIMRPPGNHEAQLVSGSNLDRIFMDFWLKLKQILQQSDSRPPSSSHPPRQPPPDPQQWKAAPGGHKTKKWQRSS</sequence>
<accession>A0AAD1TCC4</accession>
<feature type="region of interest" description="Disordered" evidence="1">
    <location>
        <begin position="50"/>
        <end position="90"/>
    </location>
</feature>
<evidence type="ECO:0000313" key="2">
    <source>
        <dbReference type="EMBL" id="CAH2321861.1"/>
    </source>
</evidence>
<dbReference type="EMBL" id="OW240922">
    <property type="protein sequence ID" value="CAH2321861.1"/>
    <property type="molecule type" value="Genomic_DNA"/>
</dbReference>
<dbReference type="AlphaFoldDB" id="A0AAD1TCC4"/>
<feature type="compositionally biased region" description="Basic residues" evidence="1">
    <location>
        <begin position="81"/>
        <end position="90"/>
    </location>
</feature>
<protein>
    <submittedName>
        <fullName evidence="2">Uncharacterized protein</fullName>
    </submittedName>
</protein>
<gene>
    <name evidence="2" type="ORF">PECUL_23A008894</name>
</gene>
<feature type="compositionally biased region" description="Pro residues" evidence="1">
    <location>
        <begin position="60"/>
        <end position="71"/>
    </location>
</feature>
<name>A0AAD1TCC4_PELCU</name>
<keyword evidence="3" id="KW-1185">Reference proteome</keyword>
<evidence type="ECO:0000256" key="1">
    <source>
        <dbReference type="SAM" id="MobiDB-lite"/>
    </source>
</evidence>
<feature type="non-terminal residue" evidence="2">
    <location>
        <position position="90"/>
    </location>
</feature>
<organism evidence="2 3">
    <name type="scientific">Pelobates cultripes</name>
    <name type="common">Western spadefoot toad</name>
    <dbReference type="NCBI Taxonomy" id="61616"/>
    <lineage>
        <taxon>Eukaryota</taxon>
        <taxon>Metazoa</taxon>
        <taxon>Chordata</taxon>
        <taxon>Craniata</taxon>
        <taxon>Vertebrata</taxon>
        <taxon>Euteleostomi</taxon>
        <taxon>Amphibia</taxon>
        <taxon>Batrachia</taxon>
        <taxon>Anura</taxon>
        <taxon>Pelobatoidea</taxon>
        <taxon>Pelobatidae</taxon>
        <taxon>Pelobates</taxon>
    </lineage>
</organism>
<reference evidence="2" key="1">
    <citation type="submission" date="2022-03" db="EMBL/GenBank/DDBJ databases">
        <authorList>
            <person name="Alioto T."/>
            <person name="Alioto T."/>
            <person name="Gomez Garrido J."/>
        </authorList>
    </citation>
    <scope>NUCLEOTIDE SEQUENCE</scope>
</reference>